<keyword evidence="1" id="KW-1133">Transmembrane helix</keyword>
<sequence length="141" mass="16201">MMRYVTIVRELLVIFSFVFTWSVLAALVTGAHLTNETVFSILIFTLVSVSGCLLFYLDRLVDFLGPMVVQLVYIAYLCVCFLVCNYLFSWNTPLLVMGILLGFILLGYLIGKWILFSISVQMTNKMNEQLKKKFQSRSDKE</sequence>
<proteinExistence type="predicted"/>
<feature type="transmembrane region" description="Helical" evidence="1">
    <location>
        <begin position="68"/>
        <end position="88"/>
    </location>
</feature>
<feature type="transmembrane region" description="Helical" evidence="1">
    <location>
        <begin position="12"/>
        <end position="31"/>
    </location>
</feature>
<evidence type="ECO:0000313" key="3">
    <source>
        <dbReference type="Proteomes" id="UP000290567"/>
    </source>
</evidence>
<accession>A0A4P5PRE5</accession>
<evidence type="ECO:0000256" key="1">
    <source>
        <dbReference type="SAM" id="Phobius"/>
    </source>
</evidence>
<dbReference type="EMBL" id="BJCC01000031">
    <property type="protein sequence ID" value="GCF95353.1"/>
    <property type="molecule type" value="Genomic_DNA"/>
</dbReference>
<keyword evidence="1" id="KW-0472">Membrane</keyword>
<dbReference type="Proteomes" id="UP000290567">
    <property type="component" value="Unassembled WGS sequence"/>
</dbReference>
<keyword evidence="3" id="KW-1185">Reference proteome</keyword>
<feature type="transmembrane region" description="Helical" evidence="1">
    <location>
        <begin position="37"/>
        <end position="56"/>
    </location>
</feature>
<organism evidence="2 3">
    <name type="scientific">Enterococcus florum</name>
    <dbReference type="NCBI Taxonomy" id="2480627"/>
    <lineage>
        <taxon>Bacteria</taxon>
        <taxon>Bacillati</taxon>
        <taxon>Bacillota</taxon>
        <taxon>Bacilli</taxon>
        <taxon>Lactobacillales</taxon>
        <taxon>Enterococcaceae</taxon>
        <taxon>Enterococcus</taxon>
    </lineage>
</organism>
<evidence type="ECO:0000313" key="2">
    <source>
        <dbReference type="EMBL" id="GCF95353.1"/>
    </source>
</evidence>
<feature type="transmembrane region" description="Helical" evidence="1">
    <location>
        <begin position="94"/>
        <end position="116"/>
    </location>
</feature>
<keyword evidence="1" id="KW-0812">Transmembrane</keyword>
<dbReference type="AlphaFoldDB" id="A0A4P5PRE5"/>
<gene>
    <name evidence="2" type="ORF">NRIC_32440</name>
</gene>
<reference evidence="3" key="1">
    <citation type="submission" date="2019-02" db="EMBL/GenBank/DDBJ databases">
        <title>Draft genome sequence of Enterococcus sp. Gos25-1.</title>
        <authorList>
            <person name="Tanaka N."/>
            <person name="Shiwa Y."/>
            <person name="Fujita N."/>
        </authorList>
    </citation>
    <scope>NUCLEOTIDE SEQUENCE [LARGE SCALE GENOMIC DNA]</scope>
    <source>
        <strain evidence="3">Gos25-1</strain>
    </source>
</reference>
<comment type="caution">
    <text evidence="2">The sequence shown here is derived from an EMBL/GenBank/DDBJ whole genome shotgun (WGS) entry which is preliminary data.</text>
</comment>
<protein>
    <recommendedName>
        <fullName evidence="4">DUF3021 domain-containing protein</fullName>
    </recommendedName>
</protein>
<dbReference type="RefSeq" id="WP_227873833.1">
    <property type="nucleotide sequence ID" value="NZ_BJCC01000031.1"/>
</dbReference>
<name>A0A4P5PRE5_9ENTE</name>
<evidence type="ECO:0008006" key="4">
    <source>
        <dbReference type="Google" id="ProtNLM"/>
    </source>
</evidence>